<dbReference type="SUPFAM" id="SSF52833">
    <property type="entry name" value="Thioredoxin-like"/>
    <property type="match status" value="1"/>
</dbReference>
<reference evidence="2 3" key="1">
    <citation type="journal article" date="2016" name="Nat. Commun.">
        <title>Thousands of microbial genomes shed light on interconnected biogeochemical processes in an aquifer system.</title>
        <authorList>
            <person name="Anantharaman K."/>
            <person name="Brown C.T."/>
            <person name="Hug L.A."/>
            <person name="Sharon I."/>
            <person name="Castelle C.J."/>
            <person name="Probst A.J."/>
            <person name="Thomas B.C."/>
            <person name="Singh A."/>
            <person name="Wilkins M.J."/>
            <person name="Karaoz U."/>
            <person name="Brodie E.L."/>
            <person name="Williams K.H."/>
            <person name="Hubbard S.S."/>
            <person name="Banfield J.F."/>
        </authorList>
    </citation>
    <scope>NUCLEOTIDE SEQUENCE [LARGE SCALE GENOMIC DNA]</scope>
</reference>
<gene>
    <name evidence="2" type="ORF">A3H70_04090</name>
</gene>
<feature type="signal peptide" evidence="1">
    <location>
        <begin position="1"/>
        <end position="25"/>
    </location>
</feature>
<evidence type="ECO:0000313" key="2">
    <source>
        <dbReference type="EMBL" id="OGY90969.1"/>
    </source>
</evidence>
<dbReference type="EMBL" id="MHKO01000056">
    <property type="protein sequence ID" value="OGY90969.1"/>
    <property type="molecule type" value="Genomic_DNA"/>
</dbReference>
<dbReference type="Gene3D" id="3.40.30.10">
    <property type="entry name" value="Glutaredoxin"/>
    <property type="match status" value="1"/>
</dbReference>
<keyword evidence="1" id="KW-0732">Signal</keyword>
<dbReference type="InterPro" id="IPR036249">
    <property type="entry name" value="Thioredoxin-like_sf"/>
</dbReference>
<feature type="chain" id="PRO_5009582121" description="Thioredoxin domain-containing protein" evidence="1">
    <location>
        <begin position="26"/>
        <end position="117"/>
    </location>
</feature>
<sequence length="117" mass="13031">MKKVFFIITLAALAVVAVVWQVATGGQPNPELDSFAQCLTDKGVAMYGAKWCLHCQNQKKAFGKSFRLIKYLECPDNIELCLAKDIQGYPTWIINDKKYEGEQSLASLSQISDCPLL</sequence>
<evidence type="ECO:0000256" key="1">
    <source>
        <dbReference type="SAM" id="SignalP"/>
    </source>
</evidence>
<comment type="caution">
    <text evidence="2">The sequence shown here is derived from an EMBL/GenBank/DDBJ whole genome shotgun (WGS) entry which is preliminary data.</text>
</comment>
<dbReference type="STRING" id="1798553.A3H70_04090"/>
<evidence type="ECO:0000313" key="3">
    <source>
        <dbReference type="Proteomes" id="UP000178109"/>
    </source>
</evidence>
<proteinExistence type="predicted"/>
<protein>
    <recommendedName>
        <fullName evidence="4">Thioredoxin domain-containing protein</fullName>
    </recommendedName>
</protein>
<name>A0A1G2BQX6_9BACT</name>
<dbReference type="Proteomes" id="UP000178109">
    <property type="component" value="Unassembled WGS sequence"/>
</dbReference>
<organism evidence="2 3">
    <name type="scientific">Candidatus Komeilibacteria bacterium RIFCSPLOWO2_02_FULL_48_11</name>
    <dbReference type="NCBI Taxonomy" id="1798553"/>
    <lineage>
        <taxon>Bacteria</taxon>
        <taxon>Candidatus Komeiliibacteriota</taxon>
    </lineage>
</organism>
<dbReference type="PANTHER" id="PTHR34573">
    <property type="entry name" value="VKC DOMAIN-CONTAINING PROTEIN"/>
    <property type="match status" value="1"/>
</dbReference>
<evidence type="ECO:0008006" key="4">
    <source>
        <dbReference type="Google" id="ProtNLM"/>
    </source>
</evidence>
<dbReference type="AlphaFoldDB" id="A0A1G2BQX6"/>
<dbReference type="PANTHER" id="PTHR34573:SF1">
    <property type="entry name" value="VITAMIN K EPOXIDE REDUCTASE DOMAIN-CONTAINING PROTEIN"/>
    <property type="match status" value="1"/>
</dbReference>
<accession>A0A1G2BQX6</accession>